<evidence type="ECO:0000313" key="6">
    <source>
        <dbReference type="Proteomes" id="UP001208689"/>
    </source>
</evidence>
<dbReference type="PANTHER" id="PTHR43132:SF2">
    <property type="entry name" value="ARSENICAL RESISTANCE OPERON REPRESSOR ARSR-RELATED"/>
    <property type="match status" value="1"/>
</dbReference>
<keyword evidence="1" id="KW-0805">Transcription regulation</keyword>
<dbReference type="CDD" id="cd00090">
    <property type="entry name" value="HTH_ARSR"/>
    <property type="match status" value="1"/>
</dbReference>
<evidence type="ECO:0000313" key="5">
    <source>
        <dbReference type="EMBL" id="UYP45771.1"/>
    </source>
</evidence>
<dbReference type="InterPro" id="IPR001845">
    <property type="entry name" value="HTH_ArsR_DNA-bd_dom"/>
</dbReference>
<reference evidence="5" key="1">
    <citation type="submission" date="2022-09" db="EMBL/GenBank/DDBJ databases">
        <title>Actin cytoskeleton and complex cell architecture in an #Asgard archaeon.</title>
        <authorList>
            <person name="Ponce Toledo R.I."/>
            <person name="Schleper C."/>
            <person name="Rodrigues Oliveira T."/>
            <person name="Wollweber F."/>
            <person name="Xu J."/>
            <person name="Rittmann S."/>
            <person name="Klingl A."/>
            <person name="Pilhofer M."/>
        </authorList>
    </citation>
    <scope>NUCLEOTIDE SEQUENCE</scope>
    <source>
        <strain evidence="5">B-35</strain>
    </source>
</reference>
<dbReference type="EMBL" id="CP104013">
    <property type="protein sequence ID" value="UYP45771.1"/>
    <property type="molecule type" value="Genomic_DNA"/>
</dbReference>
<dbReference type="InterPro" id="IPR036390">
    <property type="entry name" value="WH_DNA-bd_sf"/>
</dbReference>
<evidence type="ECO:0000256" key="2">
    <source>
        <dbReference type="ARBA" id="ARBA00023125"/>
    </source>
</evidence>
<dbReference type="PANTHER" id="PTHR43132">
    <property type="entry name" value="ARSENICAL RESISTANCE OPERON REPRESSOR ARSR-RELATED"/>
    <property type="match status" value="1"/>
</dbReference>
<keyword evidence="2" id="KW-0238">DNA-binding</keyword>
<feature type="domain" description="HTH arsR-type" evidence="4">
    <location>
        <begin position="26"/>
        <end position="97"/>
    </location>
</feature>
<organism evidence="5 6">
    <name type="scientific">Candidatus Lokiarchaeum ossiferum</name>
    <dbReference type="NCBI Taxonomy" id="2951803"/>
    <lineage>
        <taxon>Archaea</taxon>
        <taxon>Promethearchaeati</taxon>
        <taxon>Promethearchaeota</taxon>
        <taxon>Promethearchaeia</taxon>
        <taxon>Promethearchaeales</taxon>
        <taxon>Promethearchaeaceae</taxon>
        <taxon>Candidatus Lokiarchaeum</taxon>
    </lineage>
</organism>
<evidence type="ECO:0000256" key="1">
    <source>
        <dbReference type="ARBA" id="ARBA00023015"/>
    </source>
</evidence>
<sequence>MEIVQDIGTVSNDGAILNLLTPELTKIAKALSSATRQKILKILNQESMDVSRIAAHLEQTEANISAQIAILHKAGLVTCNYQPGGHGVRKVCSLAVGKLEISLF</sequence>
<evidence type="ECO:0000256" key="3">
    <source>
        <dbReference type="ARBA" id="ARBA00023163"/>
    </source>
</evidence>
<dbReference type="InterPro" id="IPR011991">
    <property type="entry name" value="ArsR-like_HTH"/>
</dbReference>
<dbReference type="SMART" id="SM00418">
    <property type="entry name" value="HTH_ARSR"/>
    <property type="match status" value="1"/>
</dbReference>
<accession>A0ABY6HQS8</accession>
<dbReference type="Proteomes" id="UP001208689">
    <property type="component" value="Chromosome"/>
</dbReference>
<evidence type="ECO:0000259" key="4">
    <source>
        <dbReference type="SMART" id="SM00418"/>
    </source>
</evidence>
<dbReference type="InterPro" id="IPR036388">
    <property type="entry name" value="WH-like_DNA-bd_sf"/>
</dbReference>
<gene>
    <name evidence="5" type="ORF">NEF87_002056</name>
</gene>
<dbReference type="Gene3D" id="1.10.10.10">
    <property type="entry name" value="Winged helix-like DNA-binding domain superfamily/Winged helix DNA-binding domain"/>
    <property type="match status" value="1"/>
</dbReference>
<keyword evidence="6" id="KW-1185">Reference proteome</keyword>
<proteinExistence type="predicted"/>
<name>A0ABY6HQS8_9ARCH</name>
<dbReference type="Pfam" id="PF01022">
    <property type="entry name" value="HTH_5"/>
    <property type="match status" value="1"/>
</dbReference>
<keyword evidence="3" id="KW-0804">Transcription</keyword>
<protein>
    <recommendedName>
        <fullName evidence="4">HTH arsR-type domain-containing protein</fullName>
    </recommendedName>
</protein>
<dbReference type="SUPFAM" id="SSF46785">
    <property type="entry name" value="Winged helix' DNA-binding domain"/>
    <property type="match status" value="1"/>
</dbReference>
<dbReference type="InterPro" id="IPR051011">
    <property type="entry name" value="Metal_resp_trans_reg"/>
</dbReference>